<dbReference type="InterPro" id="IPR023214">
    <property type="entry name" value="HAD_sf"/>
</dbReference>
<evidence type="ECO:0000256" key="3">
    <source>
        <dbReference type="ARBA" id="ARBA00022801"/>
    </source>
</evidence>
<feature type="binding site" evidence="6">
    <location>
        <begin position="147"/>
        <end position="148"/>
    </location>
    <ligand>
        <name>substrate</name>
    </ligand>
</feature>
<feature type="binding site" evidence="6">
    <location>
        <position position="206"/>
    </location>
    <ligand>
        <name>Mg(2+)</name>
        <dbReference type="ChEBI" id="CHEBI:18420"/>
    </ligand>
</feature>
<accession>A0A8H7PH23</accession>
<dbReference type="AlphaFoldDB" id="A0A8H7PH23"/>
<keyword evidence="5 6" id="KW-0486">Methionine biosynthesis</keyword>
<organism evidence="7 8">
    <name type="scientific">Mortierella isabellina</name>
    <name type="common">Filamentous fungus</name>
    <name type="synonym">Umbelopsis isabellina</name>
    <dbReference type="NCBI Taxonomy" id="91625"/>
    <lineage>
        <taxon>Eukaryota</taxon>
        <taxon>Fungi</taxon>
        <taxon>Fungi incertae sedis</taxon>
        <taxon>Mucoromycota</taxon>
        <taxon>Mucoromycotina</taxon>
        <taxon>Umbelopsidomycetes</taxon>
        <taxon>Umbelopsidales</taxon>
        <taxon>Umbelopsidaceae</taxon>
        <taxon>Umbelopsis</taxon>
    </lineage>
</organism>
<evidence type="ECO:0000256" key="2">
    <source>
        <dbReference type="ARBA" id="ARBA00022723"/>
    </source>
</evidence>
<evidence type="ECO:0000256" key="1">
    <source>
        <dbReference type="ARBA" id="ARBA00022605"/>
    </source>
</evidence>
<dbReference type="SFLD" id="SFLDS00003">
    <property type="entry name" value="Haloacid_Dehalogenase"/>
    <property type="match status" value="1"/>
</dbReference>
<comment type="catalytic activity">
    <reaction evidence="6">
        <text>5-methylsulfanyl-2,3-dioxopentyl phosphate + H2O = 1,2-dihydroxy-5-(methylsulfanyl)pent-1-en-3-one + phosphate</text>
        <dbReference type="Rhea" id="RHEA:21700"/>
        <dbReference type="ChEBI" id="CHEBI:15377"/>
        <dbReference type="ChEBI" id="CHEBI:43474"/>
        <dbReference type="ChEBI" id="CHEBI:49252"/>
        <dbReference type="ChEBI" id="CHEBI:58828"/>
        <dbReference type="EC" id="3.1.3.77"/>
    </reaction>
</comment>
<dbReference type="HAMAP" id="MF_03117">
    <property type="entry name" value="Salvage_MtnC_euk"/>
    <property type="match status" value="1"/>
</dbReference>
<comment type="similarity">
    <text evidence="6">Belongs to the HAD-like hydrolase superfamily. MasA/MtnC family.</text>
</comment>
<dbReference type="GO" id="GO:0019509">
    <property type="term" value="P:L-methionine salvage from methylthioadenosine"/>
    <property type="evidence" value="ECO:0007669"/>
    <property type="project" value="UniProtKB-UniRule"/>
</dbReference>
<dbReference type="UniPathway" id="UPA00904">
    <property type="reaction ID" value="UER00876"/>
</dbReference>
<evidence type="ECO:0000256" key="4">
    <source>
        <dbReference type="ARBA" id="ARBA00022842"/>
    </source>
</evidence>
<dbReference type="GO" id="GO:0000287">
    <property type="term" value="F:magnesium ion binding"/>
    <property type="evidence" value="ECO:0007669"/>
    <property type="project" value="UniProtKB-UniRule"/>
</dbReference>
<comment type="subunit">
    <text evidence="6">Monomer.</text>
</comment>
<dbReference type="Pfam" id="PF00702">
    <property type="entry name" value="Hydrolase"/>
    <property type="match status" value="1"/>
</dbReference>
<proteinExistence type="inferred from homology"/>
<dbReference type="InterPro" id="IPR027511">
    <property type="entry name" value="ENOPH1_eukaryotes"/>
</dbReference>
<dbReference type="OrthoDB" id="272500at2759"/>
<dbReference type="PANTHER" id="PTHR20371">
    <property type="entry name" value="ENOLASE-PHOSPHATASE E1"/>
    <property type="match status" value="1"/>
</dbReference>
<keyword evidence="1 6" id="KW-0028">Amino-acid biosynthesis</keyword>
<sequence>MSPTYNTVILDIEGTTTPITFVKDVLFPYVTSGLYKFLTDTWGATELKQHVELLRQQAELDAEAGMKQAVLIPHETHSNADQVKAAIQQSIEWQMREDRKIGPLKSFQGYMWKSGYETGELQGQVYDDVVPALDRWKADGCKIYIYSSGSVPAQKLLFGHSEKGDLLPYFSGHFDTSIGSKIESSSYNAIARAISIQPSEILFVSDNVKEIIAAEEAGFQTVISDRPGNAPLSAKDRANHKVVTAFDQI</sequence>
<dbReference type="PANTHER" id="PTHR20371:SF1">
    <property type="entry name" value="ENOLASE-PHOSPHATASE E1"/>
    <property type="match status" value="1"/>
</dbReference>
<evidence type="ECO:0000313" key="7">
    <source>
        <dbReference type="EMBL" id="KAG2173846.1"/>
    </source>
</evidence>
<name>A0A8H7PH23_MORIS</name>
<dbReference type="InterPro" id="IPR036412">
    <property type="entry name" value="HAD-like_sf"/>
</dbReference>
<dbReference type="NCBIfam" id="TIGR01691">
    <property type="entry name" value="enolase-ppase"/>
    <property type="match status" value="1"/>
</dbReference>
<dbReference type="FunFam" id="3.40.50.1000:FF:000079">
    <property type="entry name" value="Enolase-phosphatase E1"/>
    <property type="match status" value="1"/>
</dbReference>
<evidence type="ECO:0000256" key="5">
    <source>
        <dbReference type="ARBA" id="ARBA00023167"/>
    </source>
</evidence>
<feature type="binding site" evidence="6">
    <location>
        <position position="13"/>
    </location>
    <ligand>
        <name>Mg(2+)</name>
        <dbReference type="ChEBI" id="CHEBI:18420"/>
    </ligand>
</feature>
<comment type="pathway">
    <text evidence="6">Amino-acid biosynthesis; L-methionine biosynthesis via salvage pathway; L-methionine from S-methyl-5-thio-alpha-D-ribose 1-phosphate: step 4/6.</text>
</comment>
<gene>
    <name evidence="6" type="primary">UTR4</name>
    <name evidence="7" type="ORF">INT43_005266</name>
</gene>
<dbReference type="GO" id="GO:0005634">
    <property type="term" value="C:nucleus"/>
    <property type="evidence" value="ECO:0007669"/>
    <property type="project" value="UniProtKB-SubCell"/>
</dbReference>
<dbReference type="HAMAP" id="MF_01681">
    <property type="entry name" value="Salvage_MtnC"/>
    <property type="match status" value="1"/>
</dbReference>
<dbReference type="Gene3D" id="1.10.720.60">
    <property type="match status" value="1"/>
</dbReference>
<keyword evidence="6" id="KW-0963">Cytoplasm</keyword>
<evidence type="ECO:0000313" key="8">
    <source>
        <dbReference type="Proteomes" id="UP000654370"/>
    </source>
</evidence>
<comment type="subcellular location">
    <subcellularLocation>
        <location evidence="6">Cytoplasm</location>
    </subcellularLocation>
    <subcellularLocation>
        <location evidence="6">Nucleus</location>
    </subcellularLocation>
</comment>
<dbReference type="EMBL" id="JAEPQZ010000014">
    <property type="protein sequence ID" value="KAG2173846.1"/>
    <property type="molecule type" value="Genomic_DNA"/>
</dbReference>
<evidence type="ECO:0000256" key="6">
    <source>
        <dbReference type="HAMAP-Rule" id="MF_03117"/>
    </source>
</evidence>
<dbReference type="SUPFAM" id="SSF56784">
    <property type="entry name" value="HAD-like"/>
    <property type="match status" value="1"/>
</dbReference>
<comment type="function">
    <text evidence="6">Bifunctional enzyme that catalyzes the enolization of 2,3-diketo-5-methylthiopentyl-1-phosphate (DK-MTP-1-P) into the intermediate 2-hydroxy-3-keto-5-methylthiopentenyl-1-phosphate (HK-MTPenyl-1-P), which is then dephosphorylated to form the acireductone 1,2-dihydroxy-3-keto-5-methylthiopentene (DHK-MTPene).</text>
</comment>
<keyword evidence="6" id="KW-0539">Nucleus</keyword>
<dbReference type="CDD" id="cd01629">
    <property type="entry name" value="HAD_EP"/>
    <property type="match status" value="1"/>
</dbReference>
<dbReference type="EC" id="3.1.3.77" evidence="6"/>
<dbReference type="NCBIfam" id="TIGR01549">
    <property type="entry name" value="HAD-SF-IA-v1"/>
    <property type="match status" value="1"/>
</dbReference>
<feature type="binding site" evidence="6">
    <location>
        <position position="11"/>
    </location>
    <ligand>
        <name>Mg(2+)</name>
        <dbReference type="ChEBI" id="CHEBI:18420"/>
    </ligand>
</feature>
<dbReference type="SFLD" id="SFLDF00044">
    <property type="entry name" value="enolase-phosphatase"/>
    <property type="match status" value="1"/>
</dbReference>
<dbReference type="Proteomes" id="UP000654370">
    <property type="component" value="Unassembled WGS sequence"/>
</dbReference>
<comment type="cofactor">
    <cofactor evidence="6">
        <name>Mg(2+)</name>
        <dbReference type="ChEBI" id="CHEBI:18420"/>
    </cofactor>
    <text evidence="6">Binds 1 Mg(2+) ion per subunit.</text>
</comment>
<keyword evidence="8" id="KW-1185">Reference proteome</keyword>
<dbReference type="InterPro" id="IPR006439">
    <property type="entry name" value="HAD-SF_hydro_IA"/>
</dbReference>
<keyword evidence="3 6" id="KW-0378">Hydrolase</keyword>
<dbReference type="Gene3D" id="3.40.50.1000">
    <property type="entry name" value="HAD superfamily/HAD-like"/>
    <property type="match status" value="1"/>
</dbReference>
<keyword evidence="4 6" id="KW-0460">Magnesium</keyword>
<dbReference type="SFLD" id="SFLDG01133">
    <property type="entry name" value="C1.5.4:_Enolase-phosphatase_Li"/>
    <property type="match status" value="1"/>
</dbReference>
<comment type="pathway">
    <text evidence="6">Amino-acid biosynthesis; L-methionine biosynthesis via salvage pathway; L-methionine from S-methyl-5-thio-alpha-D-ribose 1-phosphate: step 3/6.</text>
</comment>
<reference evidence="7" key="1">
    <citation type="submission" date="2020-12" db="EMBL/GenBank/DDBJ databases">
        <title>Metabolic potential, ecology and presence of endohyphal bacteria is reflected in genomic diversity of Mucoromycotina.</title>
        <authorList>
            <person name="Muszewska A."/>
            <person name="Okrasinska A."/>
            <person name="Steczkiewicz K."/>
            <person name="Drgas O."/>
            <person name="Orlowska M."/>
            <person name="Perlinska-Lenart U."/>
            <person name="Aleksandrzak-Piekarczyk T."/>
            <person name="Szatraj K."/>
            <person name="Zielenkiewicz U."/>
            <person name="Pilsyk S."/>
            <person name="Malc E."/>
            <person name="Mieczkowski P."/>
            <person name="Kruszewska J.S."/>
            <person name="Biernat P."/>
            <person name="Pawlowska J."/>
        </authorList>
    </citation>
    <scope>NUCLEOTIDE SEQUENCE</scope>
    <source>
        <strain evidence="7">WA0000067209</strain>
    </source>
</reference>
<dbReference type="GO" id="GO:0043874">
    <property type="term" value="F:acireductone synthase activity"/>
    <property type="evidence" value="ECO:0007669"/>
    <property type="project" value="UniProtKB-EC"/>
</dbReference>
<keyword evidence="2 6" id="KW-0479">Metal-binding</keyword>
<feature type="binding site" evidence="6">
    <location>
        <position position="181"/>
    </location>
    <ligand>
        <name>substrate</name>
    </ligand>
</feature>
<protein>
    <recommendedName>
        <fullName evidence="6">Enolase-phosphatase E1</fullName>
        <ecNumber evidence="6">3.1.3.77</ecNumber>
    </recommendedName>
    <alternativeName>
        <fullName evidence="6">2,3-diketo-5-methylthio-1-phosphopentane phosphatase</fullName>
    </alternativeName>
</protein>
<comment type="caution">
    <text evidence="7">The sequence shown here is derived from an EMBL/GenBank/DDBJ whole genome shotgun (WGS) entry which is preliminary data.</text>
</comment>
<dbReference type="SFLD" id="SFLDG01129">
    <property type="entry name" value="C1.5:_HAD__Beta-PGM__Phosphata"/>
    <property type="match status" value="1"/>
</dbReference>
<dbReference type="GO" id="GO:0005737">
    <property type="term" value="C:cytoplasm"/>
    <property type="evidence" value="ECO:0007669"/>
    <property type="project" value="UniProtKB-SubCell"/>
</dbReference>
<dbReference type="InterPro" id="IPR023943">
    <property type="entry name" value="Enolase-ppase_E1"/>
</dbReference>